<reference evidence="8 9" key="1">
    <citation type="submission" date="2016-03" db="EMBL/GenBank/DDBJ databases">
        <authorList>
            <person name="Ploux O."/>
        </authorList>
    </citation>
    <scope>NUCLEOTIDE SEQUENCE [LARGE SCALE GENOMIC DNA]</scope>
    <source>
        <strain evidence="8 9">R-45371</strain>
    </source>
</reference>
<proteinExistence type="predicted"/>
<dbReference type="Proteomes" id="UP000077763">
    <property type="component" value="Unassembled WGS sequence"/>
</dbReference>
<feature type="transmembrane region" description="Helical" evidence="6">
    <location>
        <begin position="149"/>
        <end position="168"/>
    </location>
</feature>
<dbReference type="GO" id="GO:0140359">
    <property type="term" value="F:ABC-type transporter activity"/>
    <property type="evidence" value="ECO:0007669"/>
    <property type="project" value="InterPro"/>
</dbReference>
<dbReference type="PROSITE" id="PS50929">
    <property type="entry name" value="ABC_TM1F"/>
    <property type="match status" value="1"/>
</dbReference>
<feature type="domain" description="ABC transmembrane type-1" evidence="7">
    <location>
        <begin position="34"/>
        <end position="332"/>
    </location>
</feature>
<dbReference type="Gene3D" id="1.20.1560.10">
    <property type="entry name" value="ABC transporter type 1, transmembrane domain"/>
    <property type="match status" value="1"/>
</dbReference>
<evidence type="ECO:0000256" key="1">
    <source>
        <dbReference type="ARBA" id="ARBA00004651"/>
    </source>
</evidence>
<evidence type="ECO:0000256" key="4">
    <source>
        <dbReference type="ARBA" id="ARBA00022989"/>
    </source>
</evidence>
<evidence type="ECO:0000256" key="6">
    <source>
        <dbReference type="SAM" id="Phobius"/>
    </source>
</evidence>
<evidence type="ECO:0000256" key="2">
    <source>
        <dbReference type="ARBA" id="ARBA00022448"/>
    </source>
</evidence>
<keyword evidence="5 6" id="KW-0472">Membrane</keyword>
<evidence type="ECO:0000259" key="7">
    <source>
        <dbReference type="PROSITE" id="PS50929"/>
    </source>
</evidence>
<accession>A0A177LWU0</accession>
<comment type="caution">
    <text evidence="8">The sequence shown here is derived from an EMBL/GenBank/DDBJ whole genome shotgun (WGS) entry which is preliminary data.</text>
</comment>
<evidence type="ECO:0000313" key="8">
    <source>
        <dbReference type="EMBL" id="OAH96998.1"/>
    </source>
</evidence>
<dbReference type="InterPro" id="IPR050835">
    <property type="entry name" value="ABC_transporter_sub-D"/>
</dbReference>
<dbReference type="Pfam" id="PF06472">
    <property type="entry name" value="ABC_membrane_2"/>
    <property type="match status" value="1"/>
</dbReference>
<dbReference type="SUPFAM" id="SSF90123">
    <property type="entry name" value="ABC transporter transmembrane region"/>
    <property type="match status" value="1"/>
</dbReference>
<keyword evidence="2" id="KW-0813">Transport</keyword>
<dbReference type="PANTHER" id="PTHR11384">
    <property type="entry name" value="ATP-BINDING CASSETTE, SUB-FAMILY D MEMBER"/>
    <property type="match status" value="1"/>
</dbReference>
<dbReference type="InterPro" id="IPR036640">
    <property type="entry name" value="ABC1_TM_sf"/>
</dbReference>
<dbReference type="InterPro" id="IPR011527">
    <property type="entry name" value="ABC1_TM_dom"/>
</dbReference>
<feature type="transmembrane region" description="Helical" evidence="6">
    <location>
        <begin position="34"/>
        <end position="54"/>
    </location>
</feature>
<dbReference type="PANTHER" id="PTHR11384:SF59">
    <property type="entry name" value="LYSOSOMAL COBALAMIN TRANSPORTER ABCD4"/>
    <property type="match status" value="1"/>
</dbReference>
<feature type="transmembrane region" description="Helical" evidence="6">
    <location>
        <begin position="74"/>
        <end position="91"/>
    </location>
</feature>
<dbReference type="GO" id="GO:0005524">
    <property type="term" value="F:ATP binding"/>
    <property type="evidence" value="ECO:0007669"/>
    <property type="project" value="InterPro"/>
</dbReference>
<dbReference type="AlphaFoldDB" id="A0A177LWU0"/>
<keyword evidence="3 6" id="KW-0812">Transmembrane</keyword>
<comment type="subcellular location">
    <subcellularLocation>
        <location evidence="1">Cell membrane</location>
        <topology evidence="1">Multi-pass membrane protein</topology>
    </subcellularLocation>
</comment>
<feature type="transmembrane region" description="Helical" evidence="6">
    <location>
        <begin position="273"/>
        <end position="291"/>
    </location>
</feature>
<dbReference type="EMBL" id="LUUH01000105">
    <property type="protein sequence ID" value="OAH96998.1"/>
    <property type="molecule type" value="Genomic_DNA"/>
</dbReference>
<dbReference type="GO" id="GO:0005886">
    <property type="term" value="C:plasma membrane"/>
    <property type="evidence" value="ECO:0007669"/>
    <property type="project" value="UniProtKB-SubCell"/>
</dbReference>
<evidence type="ECO:0000313" key="9">
    <source>
        <dbReference type="Proteomes" id="UP000077763"/>
    </source>
</evidence>
<gene>
    <name evidence="8" type="ORF">A1353_23730</name>
</gene>
<feature type="transmembrane region" description="Helical" evidence="6">
    <location>
        <begin position="188"/>
        <end position="208"/>
    </location>
</feature>
<organism evidence="8 9">
    <name type="scientific">Methylomonas methanica</name>
    <dbReference type="NCBI Taxonomy" id="421"/>
    <lineage>
        <taxon>Bacteria</taxon>
        <taxon>Pseudomonadati</taxon>
        <taxon>Pseudomonadota</taxon>
        <taxon>Gammaproteobacteria</taxon>
        <taxon>Methylococcales</taxon>
        <taxon>Methylococcaceae</taxon>
        <taxon>Methylomonas</taxon>
    </lineage>
</organism>
<evidence type="ECO:0000256" key="5">
    <source>
        <dbReference type="ARBA" id="ARBA00023136"/>
    </source>
</evidence>
<name>A0A177LWU0_METMH</name>
<evidence type="ECO:0000256" key="3">
    <source>
        <dbReference type="ARBA" id="ARBA00022692"/>
    </source>
</evidence>
<keyword evidence="4 6" id="KW-1133">Transmembrane helix</keyword>
<protein>
    <recommendedName>
        <fullName evidence="7">ABC transmembrane type-1 domain-containing protein</fullName>
    </recommendedName>
</protein>
<sequence>MPGQSGFFFKFLKLAGPFWRSEHQLRICRRTLNLLILTVLQIVIAVMITQWSAALFDALEQRNMSGLMTQVRDLLLIFLASMLVTVLHLKIKRDLQISWRAWLTAHVIGRWMNKGHHYQIAQILTVGHDNPDGRIAEDIRIATDEAVNLCYTLFYSLLLLASFTQILWTLSGTVMLDFGGMQLPIYGHLVWLALLYAALASILGWWAGRPLTLTTNAMQTVEANFRFGLVKARENAQAISAHNREAHEKKRFLSLFQDINGIYDLQTRAWEHIILFSSGYAVLSMALPILITAPRFILGSITLGALMQSVQAFQQMAAALSWPVNNMPVIAQWHASVDRVLGLVEALNDLEQQQNICAEPSIELK</sequence>